<sequence>MKDRTWKHIGKKQLAGAACIAVAFTAVLLVIIFSGNRSGEKAGSGQDSPQDVLSGFYSALISGDRETLAEYCDTTSAVMEYVDSFCVQTADLREKEPGALSIASGMVSAGMTGKQKDREGILLDFRLELNVQDTQDGDSPQVKEKTARMKMKDGKWVITDITGR</sequence>
<keyword evidence="1" id="KW-0812">Transmembrane</keyword>
<name>A0A9D9IV30_9BACT</name>
<keyword evidence="1" id="KW-1133">Transmembrane helix</keyword>
<dbReference type="Proteomes" id="UP000823771">
    <property type="component" value="Unassembled WGS sequence"/>
</dbReference>
<gene>
    <name evidence="2" type="ORF">IAB80_06690</name>
</gene>
<dbReference type="EMBL" id="JADILZ010000059">
    <property type="protein sequence ID" value="MBO8478556.1"/>
    <property type="molecule type" value="Genomic_DNA"/>
</dbReference>
<reference evidence="2" key="1">
    <citation type="submission" date="2020-10" db="EMBL/GenBank/DDBJ databases">
        <authorList>
            <person name="Gilroy R."/>
        </authorList>
    </citation>
    <scope>NUCLEOTIDE SEQUENCE</scope>
    <source>
        <strain evidence="2">2478</strain>
    </source>
</reference>
<evidence type="ECO:0000256" key="1">
    <source>
        <dbReference type="SAM" id="Phobius"/>
    </source>
</evidence>
<evidence type="ECO:0000313" key="2">
    <source>
        <dbReference type="EMBL" id="MBO8478556.1"/>
    </source>
</evidence>
<organism evidence="2 3">
    <name type="scientific">Candidatus Cryptobacteroides excrementipullorum</name>
    <dbReference type="NCBI Taxonomy" id="2840761"/>
    <lineage>
        <taxon>Bacteria</taxon>
        <taxon>Pseudomonadati</taxon>
        <taxon>Bacteroidota</taxon>
        <taxon>Bacteroidia</taxon>
        <taxon>Bacteroidales</taxon>
        <taxon>Candidatus Cryptobacteroides</taxon>
    </lineage>
</organism>
<dbReference type="AlphaFoldDB" id="A0A9D9IV30"/>
<comment type="caution">
    <text evidence="2">The sequence shown here is derived from an EMBL/GenBank/DDBJ whole genome shotgun (WGS) entry which is preliminary data.</text>
</comment>
<feature type="transmembrane region" description="Helical" evidence="1">
    <location>
        <begin position="14"/>
        <end position="33"/>
    </location>
</feature>
<accession>A0A9D9IV30</accession>
<protein>
    <submittedName>
        <fullName evidence="2">Uncharacterized protein</fullName>
    </submittedName>
</protein>
<keyword evidence="1" id="KW-0472">Membrane</keyword>
<evidence type="ECO:0000313" key="3">
    <source>
        <dbReference type="Proteomes" id="UP000823771"/>
    </source>
</evidence>
<reference evidence="2" key="2">
    <citation type="journal article" date="2021" name="PeerJ">
        <title>Extensive microbial diversity within the chicken gut microbiome revealed by metagenomics and culture.</title>
        <authorList>
            <person name="Gilroy R."/>
            <person name="Ravi A."/>
            <person name="Getino M."/>
            <person name="Pursley I."/>
            <person name="Horton D.L."/>
            <person name="Alikhan N.F."/>
            <person name="Baker D."/>
            <person name="Gharbi K."/>
            <person name="Hall N."/>
            <person name="Watson M."/>
            <person name="Adriaenssens E.M."/>
            <person name="Foster-Nyarko E."/>
            <person name="Jarju S."/>
            <person name="Secka A."/>
            <person name="Antonio M."/>
            <person name="Oren A."/>
            <person name="Chaudhuri R.R."/>
            <person name="La Ragione R."/>
            <person name="Hildebrand F."/>
            <person name="Pallen M.J."/>
        </authorList>
    </citation>
    <scope>NUCLEOTIDE SEQUENCE</scope>
    <source>
        <strain evidence="2">2478</strain>
    </source>
</reference>
<proteinExistence type="predicted"/>